<name>A0ACC0G5Z0_9ERIC</name>
<comment type="caution">
    <text evidence="1">The sequence shown here is derived from an EMBL/GenBank/DDBJ whole genome shotgun (WGS) entry which is preliminary data.</text>
</comment>
<protein>
    <submittedName>
        <fullName evidence="1">PI-PLC X domain-containing protein</fullName>
    </submittedName>
</protein>
<sequence length="568" mass="64766">MVPMLFPSKFGERYLCFCYKILMRLNGLKVDNCRIIVSAKDRSFLQRFMCSMESPDERHVSRNYDLDENPPIHKIEGNDKYVDSGPPYLIFLHLALGPPWQVTAQKFHGGSISKGSDLQIEVSEFSWRNVQLHGSLIVVAENILGSTRMDENGVLKLRYWHRSYCMEMLNLKQQMLSFRIRFKSFTGLLQNKGQRLSKMMQLFMHLVQNGIVGYVCFIVASVFYNVIVSSIASSNGECQLKDKWGFDKGCDIGLYCFNSSNTFDQQCAKSVFSNPFKIVNNSLPFNKFAFLTSHNSYATYTMSYFTKGGFYGNDEDKSITQQLNSGVRALMLNIFDIKGDVWVCQGCDYKDGYGPALDLFKEVEAFLTSNSYEIVTLILEDSVPEKNTLGKVFDASRLTKYLFPLSKMPLYGEDWPIVKDMVTSNQRLVVFSSSKSKQESDGIAYQWNFMVEYKFGSDGRHTNRGRSLKLNNTSKSLVLFNYVNSEQKKKNKNYRSPFDATLAKEINTKDLISTIKMCVTSISKRWPNFIAVDYSKRRDGGTVFEAVDFLNGKLLCGCEDVNSCQVSG</sequence>
<organism evidence="1 2">
    <name type="scientific">Camellia lanceoleosa</name>
    <dbReference type="NCBI Taxonomy" id="1840588"/>
    <lineage>
        <taxon>Eukaryota</taxon>
        <taxon>Viridiplantae</taxon>
        <taxon>Streptophyta</taxon>
        <taxon>Embryophyta</taxon>
        <taxon>Tracheophyta</taxon>
        <taxon>Spermatophyta</taxon>
        <taxon>Magnoliopsida</taxon>
        <taxon>eudicotyledons</taxon>
        <taxon>Gunneridae</taxon>
        <taxon>Pentapetalae</taxon>
        <taxon>asterids</taxon>
        <taxon>Ericales</taxon>
        <taxon>Theaceae</taxon>
        <taxon>Camellia</taxon>
    </lineage>
</organism>
<gene>
    <name evidence="1" type="ORF">LOK49_LG11G00894</name>
</gene>
<reference evidence="1 2" key="1">
    <citation type="journal article" date="2022" name="Plant J.">
        <title>Chromosome-level genome of Camellia lanceoleosa provides a valuable resource for understanding genome evolution and self-incompatibility.</title>
        <authorList>
            <person name="Gong W."/>
            <person name="Xiao S."/>
            <person name="Wang L."/>
            <person name="Liao Z."/>
            <person name="Chang Y."/>
            <person name="Mo W."/>
            <person name="Hu G."/>
            <person name="Li W."/>
            <person name="Zhao G."/>
            <person name="Zhu H."/>
            <person name="Hu X."/>
            <person name="Ji K."/>
            <person name="Xiang X."/>
            <person name="Song Q."/>
            <person name="Yuan D."/>
            <person name="Jin S."/>
            <person name="Zhang L."/>
        </authorList>
    </citation>
    <scope>NUCLEOTIDE SEQUENCE [LARGE SCALE GENOMIC DNA]</scope>
    <source>
        <strain evidence="1">SQ_2022a</strain>
    </source>
</reference>
<dbReference type="EMBL" id="CM045769">
    <property type="protein sequence ID" value="KAI7995948.1"/>
    <property type="molecule type" value="Genomic_DNA"/>
</dbReference>
<dbReference type="Proteomes" id="UP001060215">
    <property type="component" value="Chromosome 12"/>
</dbReference>
<proteinExistence type="predicted"/>
<evidence type="ECO:0000313" key="2">
    <source>
        <dbReference type="Proteomes" id="UP001060215"/>
    </source>
</evidence>
<keyword evidence="2" id="KW-1185">Reference proteome</keyword>
<evidence type="ECO:0000313" key="1">
    <source>
        <dbReference type="EMBL" id="KAI7995948.1"/>
    </source>
</evidence>
<accession>A0ACC0G5Z0</accession>